<keyword evidence="3" id="KW-1185">Reference proteome</keyword>
<keyword evidence="1" id="KW-0472">Membrane</keyword>
<sequence>MEQPQYPSQPDFGWLDTLSNLMDSRFRVPGTSIRFGLDFIIGLFPGVGDFAGLAISGILVIGMARQGASGRVVAKMLGNILLDTLAGLIPVLGDLFDLSFKANRRNIALLREHYQEGRHQGSAWSVLIGAALLVLIVLSAFAWLAVWAVGSVLGYIF</sequence>
<feature type="transmembrane region" description="Helical" evidence="1">
    <location>
        <begin position="123"/>
        <end position="156"/>
    </location>
</feature>
<dbReference type="InterPro" id="IPR025187">
    <property type="entry name" value="DUF4112"/>
</dbReference>
<dbReference type="OrthoDB" id="513552at2"/>
<comment type="caution">
    <text evidence="2">The sequence shown here is derived from an EMBL/GenBank/DDBJ whole genome shotgun (WGS) entry which is preliminary data.</text>
</comment>
<organism evidence="2 3">
    <name type="scientific">Phaeodactylibacter luteus</name>
    <dbReference type="NCBI Taxonomy" id="1564516"/>
    <lineage>
        <taxon>Bacteria</taxon>
        <taxon>Pseudomonadati</taxon>
        <taxon>Bacteroidota</taxon>
        <taxon>Saprospiria</taxon>
        <taxon>Saprospirales</taxon>
        <taxon>Haliscomenobacteraceae</taxon>
        <taxon>Phaeodactylibacter</taxon>
    </lineage>
</organism>
<dbReference type="AlphaFoldDB" id="A0A5C6RMR9"/>
<proteinExistence type="predicted"/>
<dbReference type="RefSeq" id="WP_147167660.1">
    <property type="nucleotide sequence ID" value="NZ_VOOR01000021.1"/>
</dbReference>
<accession>A0A5C6RMR9</accession>
<evidence type="ECO:0000313" key="3">
    <source>
        <dbReference type="Proteomes" id="UP000321580"/>
    </source>
</evidence>
<keyword evidence="1" id="KW-1133">Transmembrane helix</keyword>
<protein>
    <submittedName>
        <fullName evidence="2">DUF4112 domain-containing protein</fullName>
    </submittedName>
</protein>
<reference evidence="2 3" key="1">
    <citation type="submission" date="2019-08" db="EMBL/GenBank/DDBJ databases">
        <title>Genome of Phaeodactylibacter luteus.</title>
        <authorList>
            <person name="Bowman J.P."/>
        </authorList>
    </citation>
    <scope>NUCLEOTIDE SEQUENCE [LARGE SCALE GENOMIC DNA]</scope>
    <source>
        <strain evidence="2 3">KCTC 42180</strain>
    </source>
</reference>
<evidence type="ECO:0000256" key="1">
    <source>
        <dbReference type="SAM" id="Phobius"/>
    </source>
</evidence>
<dbReference type="PANTHER" id="PTHR35519:SF2">
    <property type="entry name" value="PH DOMAIN PROTEIN"/>
    <property type="match status" value="1"/>
</dbReference>
<dbReference type="EMBL" id="VOOR01000021">
    <property type="protein sequence ID" value="TXB62940.1"/>
    <property type="molecule type" value="Genomic_DNA"/>
</dbReference>
<feature type="transmembrane region" description="Helical" evidence="1">
    <location>
        <begin position="39"/>
        <end position="64"/>
    </location>
</feature>
<keyword evidence="1" id="KW-0812">Transmembrane</keyword>
<dbReference type="PANTHER" id="PTHR35519">
    <property type="entry name" value="MEMBRANE PROTEINS"/>
    <property type="match status" value="1"/>
</dbReference>
<gene>
    <name evidence="2" type="ORF">FRY97_11395</name>
</gene>
<dbReference type="Proteomes" id="UP000321580">
    <property type="component" value="Unassembled WGS sequence"/>
</dbReference>
<evidence type="ECO:0000313" key="2">
    <source>
        <dbReference type="EMBL" id="TXB62940.1"/>
    </source>
</evidence>
<dbReference type="Pfam" id="PF13430">
    <property type="entry name" value="DUF4112"/>
    <property type="match status" value="1"/>
</dbReference>
<name>A0A5C6RMR9_9BACT</name>